<proteinExistence type="predicted"/>
<dbReference type="AlphaFoldDB" id="A0A835H3N8"/>
<feature type="region of interest" description="Disordered" evidence="1">
    <location>
        <begin position="224"/>
        <end position="252"/>
    </location>
</feature>
<name>A0A835H3N8_9MAGN</name>
<dbReference type="Proteomes" id="UP000631114">
    <property type="component" value="Unassembled WGS sequence"/>
</dbReference>
<sequence>MGLLLAGSDTADFRYEYGPSFKPVFGNWMDAGYTSTEEDADEEYIPSDTDYSENEWDEDAMSVDEELKNLEDELQGTGLGNVMKGMTNVFEAKEIAKVADPVPRTKKFGLCELKPQMTWATVEDCREFFHTKAIKNKFSTQQVRNDRERYILECKDPLSKAYKEPELIRIMGIIKKTDPKDLDWYCSPYFSVEAFRATYGNYIYPLDNIKDWPEIEGPNELVLPPEQTKQAGRPRKQRIRGEDEPHKTKRKCKKCGTLGHNALTCEVRQKRIYGKKGKSKDKGNLIDFN</sequence>
<evidence type="ECO:0000256" key="1">
    <source>
        <dbReference type="SAM" id="MobiDB-lite"/>
    </source>
</evidence>
<gene>
    <name evidence="2" type="ORF">IFM89_004848</name>
</gene>
<dbReference type="EMBL" id="JADFTS010000008">
    <property type="protein sequence ID" value="KAF9591619.1"/>
    <property type="molecule type" value="Genomic_DNA"/>
</dbReference>
<evidence type="ECO:0000313" key="3">
    <source>
        <dbReference type="Proteomes" id="UP000631114"/>
    </source>
</evidence>
<accession>A0A835H3N8</accession>
<reference evidence="2 3" key="1">
    <citation type="submission" date="2020-10" db="EMBL/GenBank/DDBJ databases">
        <title>The Coptis chinensis genome and diversification of protoberbering-type alkaloids.</title>
        <authorList>
            <person name="Wang B."/>
            <person name="Shu S."/>
            <person name="Song C."/>
            <person name="Liu Y."/>
        </authorList>
    </citation>
    <scope>NUCLEOTIDE SEQUENCE [LARGE SCALE GENOMIC DNA]</scope>
    <source>
        <strain evidence="2">HL-2020</strain>
        <tissue evidence="2">Leaf</tissue>
    </source>
</reference>
<protein>
    <recommendedName>
        <fullName evidence="4">CCHC-type domain-containing protein</fullName>
    </recommendedName>
</protein>
<comment type="caution">
    <text evidence="2">The sequence shown here is derived from an EMBL/GenBank/DDBJ whole genome shotgun (WGS) entry which is preliminary data.</text>
</comment>
<evidence type="ECO:0000313" key="2">
    <source>
        <dbReference type="EMBL" id="KAF9591619.1"/>
    </source>
</evidence>
<dbReference type="OrthoDB" id="1939383at2759"/>
<organism evidence="2 3">
    <name type="scientific">Coptis chinensis</name>
    <dbReference type="NCBI Taxonomy" id="261450"/>
    <lineage>
        <taxon>Eukaryota</taxon>
        <taxon>Viridiplantae</taxon>
        <taxon>Streptophyta</taxon>
        <taxon>Embryophyta</taxon>
        <taxon>Tracheophyta</taxon>
        <taxon>Spermatophyta</taxon>
        <taxon>Magnoliopsida</taxon>
        <taxon>Ranunculales</taxon>
        <taxon>Ranunculaceae</taxon>
        <taxon>Coptidoideae</taxon>
        <taxon>Coptis</taxon>
    </lineage>
</organism>
<keyword evidence="3" id="KW-1185">Reference proteome</keyword>
<evidence type="ECO:0008006" key="4">
    <source>
        <dbReference type="Google" id="ProtNLM"/>
    </source>
</evidence>